<protein>
    <submittedName>
        <fullName evidence="2">Lytic transglycosylase domain-containing protein</fullName>
    </submittedName>
</protein>
<sequence>MKKIFITLGIIGALLIGTGVCARSVLYPLNNKDNIQKYSKEYNVKPEVIAAVIHFETGFKSTPYKEGHRVGLMNIKDTEGIEMSKEIGLNITDPKDIASDDVNIQIGTWYISHNGGDSNLDDMMGKWVLRNNDEKDEEQMVAYAKQYYGEKIEKRVKIYKILYPELKF</sequence>
<organism evidence="2 6">
    <name type="scientific">Clostridium botulinum</name>
    <dbReference type="NCBI Taxonomy" id="1491"/>
    <lineage>
        <taxon>Bacteria</taxon>
        <taxon>Bacillati</taxon>
        <taxon>Bacillota</taxon>
        <taxon>Clostridia</taxon>
        <taxon>Eubacteriales</taxon>
        <taxon>Clostridiaceae</taxon>
        <taxon>Clostridium</taxon>
    </lineage>
</organism>
<dbReference type="SUPFAM" id="SSF53955">
    <property type="entry name" value="Lysozyme-like"/>
    <property type="match status" value="1"/>
</dbReference>
<evidence type="ECO:0000313" key="5">
    <source>
        <dbReference type="Proteomes" id="UP000473681"/>
    </source>
</evidence>
<dbReference type="InterPro" id="IPR023346">
    <property type="entry name" value="Lysozyme-like_dom_sf"/>
</dbReference>
<evidence type="ECO:0000259" key="1">
    <source>
        <dbReference type="Pfam" id="PF01464"/>
    </source>
</evidence>
<dbReference type="Pfam" id="PF01464">
    <property type="entry name" value="SLT"/>
    <property type="match status" value="1"/>
</dbReference>
<dbReference type="EMBL" id="SWOV01000036">
    <property type="protein sequence ID" value="NFF88658.1"/>
    <property type="molecule type" value="Genomic_DNA"/>
</dbReference>
<gene>
    <name evidence="2" type="ORF">FC774_12395</name>
    <name evidence="3" type="ORF">FDB51_01500</name>
    <name evidence="4" type="ORF">FDG31_14535</name>
</gene>
<dbReference type="Proteomes" id="UP000486903">
    <property type="component" value="Unassembled WGS sequence"/>
</dbReference>
<accession>A0A0C2SLW3</accession>
<evidence type="ECO:0000313" key="4">
    <source>
        <dbReference type="EMBL" id="NFV27366.1"/>
    </source>
</evidence>
<dbReference type="OrthoDB" id="1757453at2"/>
<comment type="caution">
    <text evidence="2">The sequence shown here is derived from an EMBL/GenBank/DDBJ whole genome shotgun (WGS) entry which is preliminary data.</text>
</comment>
<evidence type="ECO:0000313" key="3">
    <source>
        <dbReference type="EMBL" id="NFN33822.1"/>
    </source>
</evidence>
<dbReference type="RefSeq" id="WP_003371139.1">
    <property type="nucleotide sequence ID" value="NZ_CP010520.1"/>
</dbReference>
<dbReference type="EMBL" id="SXFB01000014">
    <property type="protein sequence ID" value="NFV27366.1"/>
    <property type="molecule type" value="Genomic_DNA"/>
</dbReference>
<evidence type="ECO:0000313" key="7">
    <source>
        <dbReference type="Proteomes" id="UP000486903"/>
    </source>
</evidence>
<evidence type="ECO:0000313" key="6">
    <source>
        <dbReference type="Proteomes" id="UP000476820"/>
    </source>
</evidence>
<evidence type="ECO:0000313" key="2">
    <source>
        <dbReference type="EMBL" id="NFF88658.1"/>
    </source>
</evidence>
<dbReference type="Gene3D" id="1.10.530.10">
    <property type="match status" value="1"/>
</dbReference>
<dbReference type="AlphaFoldDB" id="A0A0C2SLW3"/>
<dbReference type="Proteomes" id="UP000476820">
    <property type="component" value="Unassembled WGS sequence"/>
</dbReference>
<name>A0A0C2SLW3_CLOBO</name>
<reference evidence="5 6" key="1">
    <citation type="submission" date="2019-04" db="EMBL/GenBank/DDBJ databases">
        <title>Genome sequencing of Clostridium botulinum Groups I-IV and Clostridium butyricum.</title>
        <authorList>
            <person name="Brunt J."/>
            <person name="Van Vliet A.H.M."/>
            <person name="Stringer S.C."/>
            <person name="Carter A.T."/>
            <person name="Peck M.W."/>
        </authorList>
    </citation>
    <scope>NUCLEOTIDE SEQUENCE [LARGE SCALE GENOMIC DNA]</scope>
    <source>
        <strain evidence="2 6">1605</strain>
        <strain evidence="4 7">BL81</strain>
        <strain evidence="3 5">CB-K-33E</strain>
    </source>
</reference>
<dbReference type="InterPro" id="IPR008258">
    <property type="entry name" value="Transglycosylase_SLT_dom_1"/>
</dbReference>
<feature type="domain" description="Transglycosylase SLT" evidence="1">
    <location>
        <begin position="34"/>
        <end position="115"/>
    </location>
</feature>
<proteinExistence type="predicted"/>
<dbReference type="EMBL" id="SWVK01000002">
    <property type="protein sequence ID" value="NFN33822.1"/>
    <property type="molecule type" value="Genomic_DNA"/>
</dbReference>
<dbReference type="Proteomes" id="UP000473681">
    <property type="component" value="Unassembled WGS sequence"/>
</dbReference>